<proteinExistence type="predicted"/>
<evidence type="ECO:0000313" key="3">
    <source>
        <dbReference type="Proteomes" id="UP000323608"/>
    </source>
</evidence>
<dbReference type="InterPro" id="IPR038255">
    <property type="entry name" value="PBS_linker_sf"/>
</dbReference>
<organism evidence="2 3">
    <name type="scientific">Rhizobium tropici</name>
    <dbReference type="NCBI Taxonomy" id="398"/>
    <lineage>
        <taxon>Bacteria</taxon>
        <taxon>Pseudomonadati</taxon>
        <taxon>Pseudomonadota</taxon>
        <taxon>Alphaproteobacteria</taxon>
        <taxon>Hyphomicrobiales</taxon>
        <taxon>Rhizobiaceae</taxon>
        <taxon>Rhizobium/Agrobacterium group</taxon>
        <taxon>Rhizobium</taxon>
    </lineage>
</organism>
<protein>
    <submittedName>
        <fullName evidence="2">DUF4214 domain-containing protein</fullName>
    </submittedName>
</protein>
<dbReference type="Pfam" id="PF13946">
    <property type="entry name" value="DUF4214"/>
    <property type="match status" value="1"/>
</dbReference>
<name>A0A5B0W156_RHITR</name>
<dbReference type="InterPro" id="IPR025282">
    <property type="entry name" value="DUF4214"/>
</dbReference>
<gene>
    <name evidence="2" type="ORF">FP026_16460</name>
</gene>
<accession>A0A5B0W156</accession>
<dbReference type="SUPFAM" id="SSF53335">
    <property type="entry name" value="S-adenosyl-L-methionine-dependent methyltransferases"/>
    <property type="match status" value="1"/>
</dbReference>
<dbReference type="Gene3D" id="1.10.3130.20">
    <property type="entry name" value="Phycobilisome linker domain"/>
    <property type="match status" value="1"/>
</dbReference>
<dbReference type="RefSeq" id="WP_149635675.1">
    <property type="nucleotide sequence ID" value="NZ_VNIP01000008.1"/>
</dbReference>
<dbReference type="OrthoDB" id="7567573at2"/>
<dbReference type="AlphaFoldDB" id="A0A5B0W156"/>
<dbReference type="Proteomes" id="UP000323608">
    <property type="component" value="Unassembled WGS sequence"/>
</dbReference>
<evidence type="ECO:0000259" key="1">
    <source>
        <dbReference type="Pfam" id="PF13946"/>
    </source>
</evidence>
<feature type="domain" description="DUF4214" evidence="1">
    <location>
        <begin position="36"/>
        <end position="85"/>
    </location>
</feature>
<dbReference type="EMBL" id="VNIP01000008">
    <property type="protein sequence ID" value="KAA1180422.1"/>
    <property type="molecule type" value="Genomic_DNA"/>
</dbReference>
<dbReference type="InterPro" id="IPR029063">
    <property type="entry name" value="SAM-dependent_MTases_sf"/>
</dbReference>
<evidence type="ECO:0000313" key="2">
    <source>
        <dbReference type="EMBL" id="KAA1180422.1"/>
    </source>
</evidence>
<reference evidence="2 3" key="1">
    <citation type="submission" date="2019-07" db="EMBL/GenBank/DDBJ databases">
        <title>The Draft Genome Sequence of Rhizobium tropici SARCC-755 Associated with Superior Nodulation on Pigeonpea (Cajanus cajan (L.) Millsp.).</title>
        <authorList>
            <person name="Bopape F.L."/>
            <person name="Hassen A.I."/>
            <person name="Swanevelder Z.H."/>
            <person name="Gwata E.T."/>
        </authorList>
    </citation>
    <scope>NUCLEOTIDE SEQUENCE [LARGE SCALE GENOMIC DNA]</scope>
    <source>
        <strain evidence="2 3">SARCC-755</strain>
    </source>
</reference>
<comment type="caution">
    <text evidence="2">The sequence shown here is derived from an EMBL/GenBank/DDBJ whole genome shotgun (WGS) entry which is preliminary data.</text>
</comment>
<dbReference type="Gene3D" id="3.40.50.150">
    <property type="entry name" value="Vaccinia Virus protein VP39"/>
    <property type="match status" value="1"/>
</dbReference>
<sequence>MSHRFANHAFIEVYYHIKTEMEHIVIEEQSKTSNAKDIIIAAYRGLLGRDPDKNGMSSYLELLKKNSISYEELIRQISTSDEFKTIHGYIHTYGSSRREAMDVFRQFRKYEGPGRAGFVTNFLGCVSNVNHVGLASHSGLVESFPFPGNFHGAALEWIAVLRSVLDARERFSMIELGAGWAPWSAIGYAAAKQKGLSAHVTPIEGDRGHIDYIHHSFRENSIPDSDADVIHGVIGVEDGVARFPRAAQAGHVYGAAAAFSGEGNDGDAFGTFVRHHGGLVAEIEEVTCYSLATILNGKGTIDLIHCDIQGAEGDLFEHHIDVVTKQVKRVFIGTHSADLDRRLISLFPKHGWVCEGIVAAKTRDDPHGDPMLAADGDQVWRNPAFF</sequence>